<reference evidence="3" key="1">
    <citation type="submission" date="2021-02" db="EMBL/GenBank/DDBJ databases">
        <authorList>
            <person name="Nowell W R."/>
        </authorList>
    </citation>
    <scope>NUCLEOTIDE SEQUENCE</scope>
</reference>
<name>A0A8S2SYL0_9BILA</name>
<dbReference type="EMBL" id="CAJNOK010028228">
    <property type="protein sequence ID" value="CAF1431641.1"/>
    <property type="molecule type" value="Genomic_DNA"/>
</dbReference>
<gene>
    <name evidence="2" type="ORF">OVA965_LOCUS34066</name>
    <name evidence="3" type="ORF">TMI583_LOCUS34973</name>
</gene>
<feature type="region of interest" description="Disordered" evidence="1">
    <location>
        <begin position="43"/>
        <end position="63"/>
    </location>
</feature>
<dbReference type="AlphaFoldDB" id="A0A8S2SYL0"/>
<protein>
    <submittedName>
        <fullName evidence="3">Uncharacterized protein</fullName>
    </submittedName>
</protein>
<feature type="non-terminal residue" evidence="3">
    <location>
        <position position="261"/>
    </location>
</feature>
<evidence type="ECO:0000313" key="2">
    <source>
        <dbReference type="EMBL" id="CAF1431641.1"/>
    </source>
</evidence>
<accession>A0A8S2SYL0</accession>
<feature type="compositionally biased region" description="Low complexity" evidence="1">
    <location>
        <begin position="44"/>
        <end position="63"/>
    </location>
</feature>
<evidence type="ECO:0000313" key="3">
    <source>
        <dbReference type="EMBL" id="CAF4229608.1"/>
    </source>
</evidence>
<evidence type="ECO:0000256" key="1">
    <source>
        <dbReference type="SAM" id="MobiDB-lite"/>
    </source>
</evidence>
<proteinExistence type="predicted"/>
<dbReference type="Proteomes" id="UP000677228">
    <property type="component" value="Unassembled WGS sequence"/>
</dbReference>
<dbReference type="Proteomes" id="UP000682733">
    <property type="component" value="Unassembled WGS sequence"/>
</dbReference>
<comment type="caution">
    <text evidence="3">The sequence shown here is derived from an EMBL/GenBank/DDBJ whole genome shotgun (WGS) entry which is preliminary data.</text>
</comment>
<dbReference type="EMBL" id="CAJOBA010050009">
    <property type="protein sequence ID" value="CAF4229608.1"/>
    <property type="molecule type" value="Genomic_DNA"/>
</dbReference>
<sequence>MQSSLAIINGCLNSVNKQGLTLDDLSTADLITIIRHLSREIDENNNNSSTNSHNSTDDALNSLNNHANSNEIIMRLLNQNEMLIKTLCNNYEQKQEQSHSDRCPTFCKSQNDDTDLLKTGTFYPNSSQNIPSTSLPPSNCTDNRVSTPLKTTTGKGNSNQMKSSTNVTILGSSIIRDLKQGNTTLNNKPHNIYVRTKYGCSIEHMNELVLNREIFPSKILIFSLGTINMKFDKPDDAFNKIIALTDSLKLSYPNSKLVFTT</sequence>
<organism evidence="3 4">
    <name type="scientific">Didymodactylos carnosus</name>
    <dbReference type="NCBI Taxonomy" id="1234261"/>
    <lineage>
        <taxon>Eukaryota</taxon>
        <taxon>Metazoa</taxon>
        <taxon>Spiralia</taxon>
        <taxon>Gnathifera</taxon>
        <taxon>Rotifera</taxon>
        <taxon>Eurotatoria</taxon>
        <taxon>Bdelloidea</taxon>
        <taxon>Philodinida</taxon>
        <taxon>Philodinidae</taxon>
        <taxon>Didymodactylos</taxon>
    </lineage>
</organism>
<evidence type="ECO:0000313" key="4">
    <source>
        <dbReference type="Proteomes" id="UP000682733"/>
    </source>
</evidence>